<evidence type="ECO:0000256" key="6">
    <source>
        <dbReference type="ARBA" id="ARBA00023239"/>
    </source>
</evidence>
<dbReference type="Gene3D" id="3.40.50.1400">
    <property type="match status" value="2"/>
</dbReference>
<evidence type="ECO:0000256" key="5">
    <source>
        <dbReference type="ARBA" id="ARBA00023133"/>
    </source>
</evidence>
<keyword evidence="12" id="KW-1185">Reference proteome</keyword>
<evidence type="ECO:0000256" key="8">
    <source>
        <dbReference type="ARBA" id="ARBA00024536"/>
    </source>
</evidence>
<keyword evidence="7 9" id="KW-0627">Porphyrin biosynthesis</keyword>
<evidence type="ECO:0000256" key="4">
    <source>
        <dbReference type="ARBA" id="ARBA00023004"/>
    </source>
</evidence>
<dbReference type="PROSITE" id="PS00534">
    <property type="entry name" value="FERROCHELATASE"/>
    <property type="match status" value="1"/>
</dbReference>
<dbReference type="HAMAP" id="MF_00323">
    <property type="entry name" value="Ferrochelatase"/>
    <property type="match status" value="1"/>
</dbReference>
<evidence type="ECO:0000256" key="10">
    <source>
        <dbReference type="RuleBase" id="RU000607"/>
    </source>
</evidence>
<feature type="binding site" evidence="9">
    <location>
        <position position="210"/>
    </location>
    <ligand>
        <name>Fe(2+)</name>
        <dbReference type="ChEBI" id="CHEBI:29033"/>
    </ligand>
</feature>
<dbReference type="EMBL" id="QYYA01000002">
    <property type="protein sequence ID" value="RJG18117.1"/>
    <property type="molecule type" value="Genomic_DNA"/>
</dbReference>
<gene>
    <name evidence="9" type="primary">hemH</name>
    <name evidence="11" type="ORF">D4A39_06430</name>
</gene>
<dbReference type="GO" id="GO:0046872">
    <property type="term" value="F:metal ion binding"/>
    <property type="evidence" value="ECO:0007669"/>
    <property type="project" value="UniProtKB-KW"/>
</dbReference>
<comment type="function">
    <text evidence="9 10">Catalyzes the ferrous insertion into protoporphyrin IX.</text>
</comment>
<dbReference type="GO" id="GO:0006783">
    <property type="term" value="P:heme biosynthetic process"/>
    <property type="evidence" value="ECO:0007669"/>
    <property type="project" value="UniProtKB-UniRule"/>
</dbReference>
<organism evidence="11 12">
    <name type="scientific">Alcanivorax profundi</name>
    <dbReference type="NCBI Taxonomy" id="2338368"/>
    <lineage>
        <taxon>Bacteria</taxon>
        <taxon>Pseudomonadati</taxon>
        <taxon>Pseudomonadota</taxon>
        <taxon>Gammaproteobacteria</taxon>
        <taxon>Oceanospirillales</taxon>
        <taxon>Alcanivoracaceae</taxon>
        <taxon>Alcanivorax</taxon>
    </lineage>
</organism>
<dbReference type="AlphaFoldDB" id="A0A418XYR7"/>
<dbReference type="CDD" id="cd00419">
    <property type="entry name" value="Ferrochelatase_C"/>
    <property type="match status" value="1"/>
</dbReference>
<dbReference type="OrthoDB" id="9809741at2"/>
<protein>
    <recommendedName>
        <fullName evidence="9 10">Ferrochelatase</fullName>
        <ecNumber evidence="9 10">4.98.1.1</ecNumber>
    </recommendedName>
    <alternativeName>
        <fullName evidence="9">Heme synthase</fullName>
    </alternativeName>
    <alternativeName>
        <fullName evidence="9">Protoheme ferro-lyase</fullName>
    </alternativeName>
</protein>
<keyword evidence="4 9" id="KW-0408">Iron</keyword>
<name>A0A418XYR7_9GAMM</name>
<sequence length="360" mass="41179">MAYQGQSNFDHRQPRKIGVLITNLGTPDAPKTGALRRYLREFLSDPRVVEVPRFIWFFILNLVILVIRPPRSAHAYRTVWTDQGSPLLVHSENQLKGIRERLQQQYGDDVVVRLGMRYGNPSIPSQLQAMEEEGVRQLLVLPLYPQYSGSTNGSTFDALARDFMQRRWLPDLRFISHYPDYPPYIQAMAAHIRAFRERQGCAEKLIFSYHGVPRRYLDNGDPYFCECHKTSRLLAEALGLGRDQWMTTFQSRFGREEWLQPYMDATMKSLPGEGVKSVQVFCPGFSADCLETIEEIDVENRGYFEDAGGESFAYIPALNAEPVHLDALTRLIEDNLQGWRQEDNSVAAREGRAARANAIG</sequence>
<dbReference type="PANTHER" id="PTHR11108">
    <property type="entry name" value="FERROCHELATASE"/>
    <property type="match status" value="1"/>
</dbReference>
<dbReference type="InterPro" id="IPR019772">
    <property type="entry name" value="Ferrochelatase_AS"/>
</dbReference>
<keyword evidence="6 9" id="KW-0456">Lyase</keyword>
<comment type="subcellular location">
    <subcellularLocation>
        <location evidence="9 10">Cytoplasm</location>
    </subcellularLocation>
</comment>
<keyword evidence="2 9" id="KW-0963">Cytoplasm</keyword>
<comment type="pathway">
    <text evidence="9 10">Porphyrin-containing compound metabolism; protoheme biosynthesis; protoheme from protoporphyrin-IX: step 1/1.</text>
</comment>
<evidence type="ECO:0000256" key="7">
    <source>
        <dbReference type="ARBA" id="ARBA00023244"/>
    </source>
</evidence>
<evidence type="ECO:0000313" key="12">
    <source>
        <dbReference type="Proteomes" id="UP000283734"/>
    </source>
</evidence>
<proteinExistence type="inferred from homology"/>
<dbReference type="GO" id="GO:0005737">
    <property type="term" value="C:cytoplasm"/>
    <property type="evidence" value="ECO:0007669"/>
    <property type="project" value="UniProtKB-SubCell"/>
</dbReference>
<evidence type="ECO:0000256" key="1">
    <source>
        <dbReference type="ARBA" id="ARBA00007718"/>
    </source>
</evidence>
<dbReference type="SUPFAM" id="SSF53800">
    <property type="entry name" value="Chelatase"/>
    <property type="match status" value="1"/>
</dbReference>
<dbReference type="InterPro" id="IPR033644">
    <property type="entry name" value="Ferrochelatase_C"/>
</dbReference>
<dbReference type="PANTHER" id="PTHR11108:SF1">
    <property type="entry name" value="FERROCHELATASE, MITOCHONDRIAL"/>
    <property type="match status" value="1"/>
</dbReference>
<evidence type="ECO:0000256" key="3">
    <source>
        <dbReference type="ARBA" id="ARBA00022723"/>
    </source>
</evidence>
<keyword evidence="3 9" id="KW-0479">Metal-binding</keyword>
<dbReference type="Proteomes" id="UP000283734">
    <property type="component" value="Unassembled WGS sequence"/>
</dbReference>
<feature type="binding site" evidence="9">
    <location>
        <position position="291"/>
    </location>
    <ligand>
        <name>Fe(2+)</name>
        <dbReference type="ChEBI" id="CHEBI:29033"/>
    </ligand>
</feature>
<dbReference type="UniPathway" id="UPA00252">
    <property type="reaction ID" value="UER00325"/>
</dbReference>
<comment type="catalytic activity">
    <reaction evidence="9 10">
        <text>heme b + 2 H(+) = protoporphyrin IX + Fe(2+)</text>
        <dbReference type="Rhea" id="RHEA:22584"/>
        <dbReference type="ChEBI" id="CHEBI:15378"/>
        <dbReference type="ChEBI" id="CHEBI:29033"/>
        <dbReference type="ChEBI" id="CHEBI:57306"/>
        <dbReference type="ChEBI" id="CHEBI:60344"/>
        <dbReference type="EC" id="4.98.1.1"/>
    </reaction>
</comment>
<evidence type="ECO:0000256" key="9">
    <source>
        <dbReference type="HAMAP-Rule" id="MF_00323"/>
    </source>
</evidence>
<evidence type="ECO:0000313" key="11">
    <source>
        <dbReference type="EMBL" id="RJG18117.1"/>
    </source>
</evidence>
<dbReference type="RefSeq" id="WP_022984792.1">
    <property type="nucleotide sequence ID" value="NZ_CAXGPP010000020.1"/>
</dbReference>
<accession>A0A418XYR7</accession>
<dbReference type="InterPro" id="IPR033659">
    <property type="entry name" value="Ferrochelatase_N"/>
</dbReference>
<dbReference type="EC" id="4.98.1.1" evidence="9 10"/>
<comment type="catalytic activity">
    <reaction evidence="8">
        <text>Fe-coproporphyrin III + 2 H(+) = coproporphyrin III + Fe(2+)</text>
        <dbReference type="Rhea" id="RHEA:49572"/>
        <dbReference type="ChEBI" id="CHEBI:15378"/>
        <dbReference type="ChEBI" id="CHEBI:29033"/>
        <dbReference type="ChEBI" id="CHEBI:68438"/>
        <dbReference type="ChEBI" id="CHEBI:131725"/>
        <dbReference type="EC" id="4.99.1.9"/>
    </reaction>
    <physiologicalReaction direction="right-to-left" evidence="8">
        <dbReference type="Rhea" id="RHEA:49574"/>
    </physiologicalReaction>
</comment>
<reference evidence="11 12" key="1">
    <citation type="submission" date="2018-09" db="EMBL/GenBank/DDBJ databases">
        <title>Alcanivorax profundi sp. nov., isolated from 1000 m-depth seawater of the Mariana Trench.</title>
        <authorList>
            <person name="Liu J."/>
        </authorList>
    </citation>
    <scope>NUCLEOTIDE SEQUENCE [LARGE SCALE GENOMIC DNA]</scope>
    <source>
        <strain evidence="11 12">MTEO17</strain>
    </source>
</reference>
<dbReference type="CDD" id="cd03411">
    <property type="entry name" value="Ferrochelatase_N"/>
    <property type="match status" value="1"/>
</dbReference>
<keyword evidence="5 9" id="KW-0350">Heme biosynthesis</keyword>
<dbReference type="InterPro" id="IPR001015">
    <property type="entry name" value="Ferrochelatase"/>
</dbReference>
<comment type="caution">
    <text evidence="11">The sequence shown here is derived from an EMBL/GenBank/DDBJ whole genome shotgun (WGS) entry which is preliminary data.</text>
</comment>
<dbReference type="FunFam" id="3.40.50.1400:FF:000002">
    <property type="entry name" value="Ferrochelatase"/>
    <property type="match status" value="1"/>
</dbReference>
<dbReference type="NCBIfam" id="TIGR00109">
    <property type="entry name" value="hemH"/>
    <property type="match status" value="1"/>
</dbReference>
<evidence type="ECO:0000256" key="2">
    <source>
        <dbReference type="ARBA" id="ARBA00022490"/>
    </source>
</evidence>
<dbReference type="Pfam" id="PF00762">
    <property type="entry name" value="Ferrochelatase"/>
    <property type="match status" value="1"/>
</dbReference>
<dbReference type="GO" id="GO:0004325">
    <property type="term" value="F:ferrochelatase activity"/>
    <property type="evidence" value="ECO:0007669"/>
    <property type="project" value="UniProtKB-UniRule"/>
</dbReference>
<comment type="similarity">
    <text evidence="1 9 10">Belongs to the ferrochelatase family.</text>
</comment>